<dbReference type="EMBL" id="UGLB01000003">
    <property type="protein sequence ID" value="STT47872.1"/>
    <property type="molecule type" value="Genomic_DNA"/>
</dbReference>
<feature type="transmembrane region" description="Helical" evidence="1">
    <location>
        <begin position="65"/>
        <end position="87"/>
    </location>
</feature>
<dbReference type="Pfam" id="PF13347">
    <property type="entry name" value="MFS_2"/>
    <property type="match status" value="1"/>
</dbReference>
<proteinExistence type="predicted"/>
<keyword evidence="1" id="KW-0472">Membrane</keyword>
<gene>
    <name evidence="2" type="primary">togT_2</name>
    <name evidence="2" type="ORF">NCTC9637_02803</name>
</gene>
<evidence type="ECO:0000256" key="1">
    <source>
        <dbReference type="SAM" id="Phobius"/>
    </source>
</evidence>
<keyword evidence="1" id="KW-0812">Transmembrane</keyword>
<keyword evidence="1" id="KW-1133">Transmembrane helix</keyword>
<sequence length="252" mass="28407">MWCLRFIYTSIMVPYETLATEMTDDFSLRSKLTGYKAIFGKLANFLAAFIPGQFILLYGKDSATPFFLTGLTYGAILIVAISCLWLCSWERERGEEVETSAKKGLLSTLLSLAKDMRSTFYLRVFRKHLGMYLCGFGAEWLFASIFTYFVIFVLQHDPAMVAGLNSLNSILQLISTALFIGLCVKKGLQQTLYPGAGDRHFRGSAVYLAVVFPSTVRPGDSADVRHYRAVRPGYRRGLLYTLDRLHLPGRCR</sequence>
<dbReference type="Proteomes" id="UP000255099">
    <property type="component" value="Unassembled WGS sequence"/>
</dbReference>
<feature type="transmembrane region" description="Helical" evidence="1">
    <location>
        <begin position="38"/>
        <end position="59"/>
    </location>
</feature>
<dbReference type="InterPro" id="IPR036259">
    <property type="entry name" value="MFS_trans_sf"/>
</dbReference>
<evidence type="ECO:0000313" key="3">
    <source>
        <dbReference type="Proteomes" id="UP000255099"/>
    </source>
</evidence>
<organism evidence="2 3">
    <name type="scientific">Klebsiella pneumoniae</name>
    <dbReference type="NCBI Taxonomy" id="573"/>
    <lineage>
        <taxon>Bacteria</taxon>
        <taxon>Pseudomonadati</taxon>
        <taxon>Pseudomonadota</taxon>
        <taxon>Gammaproteobacteria</taxon>
        <taxon>Enterobacterales</taxon>
        <taxon>Enterobacteriaceae</taxon>
        <taxon>Klebsiella/Raoultella group</taxon>
        <taxon>Klebsiella</taxon>
        <taxon>Klebsiella pneumoniae complex</taxon>
    </lineage>
</organism>
<accession>A0A377W1T1</accession>
<dbReference type="SUPFAM" id="SSF103473">
    <property type="entry name" value="MFS general substrate transporter"/>
    <property type="match status" value="1"/>
</dbReference>
<dbReference type="AlphaFoldDB" id="A0A377W1T1"/>
<evidence type="ECO:0000313" key="2">
    <source>
        <dbReference type="EMBL" id="STT47872.1"/>
    </source>
</evidence>
<protein>
    <submittedName>
        <fullName evidence="2">Putative oligogalacturonide transporter</fullName>
    </submittedName>
</protein>
<feature type="transmembrane region" description="Helical" evidence="1">
    <location>
        <begin position="166"/>
        <end position="184"/>
    </location>
</feature>
<reference evidence="2 3" key="1">
    <citation type="submission" date="2018-06" db="EMBL/GenBank/DDBJ databases">
        <authorList>
            <consortium name="Pathogen Informatics"/>
            <person name="Doyle S."/>
        </authorList>
    </citation>
    <scope>NUCLEOTIDE SEQUENCE [LARGE SCALE GENOMIC DNA]</scope>
    <source>
        <strain evidence="2 3">NCTC9637</strain>
    </source>
</reference>
<feature type="transmembrane region" description="Helical" evidence="1">
    <location>
        <begin position="129"/>
        <end position="154"/>
    </location>
</feature>
<name>A0A377W1T1_KLEPN</name>